<accession>A0AAN7ZVA3</accession>
<evidence type="ECO:0000313" key="3">
    <source>
        <dbReference type="Proteomes" id="UP001310594"/>
    </source>
</evidence>
<comment type="caution">
    <text evidence="2">The sequence shown here is derived from an EMBL/GenBank/DDBJ whole genome shotgun (WGS) entry which is preliminary data.</text>
</comment>
<feature type="compositionally biased region" description="Polar residues" evidence="1">
    <location>
        <begin position="209"/>
        <end position="221"/>
    </location>
</feature>
<gene>
    <name evidence="2" type="ORF">LTR97_012189</name>
</gene>
<feature type="compositionally biased region" description="Polar residues" evidence="1">
    <location>
        <begin position="48"/>
        <end position="59"/>
    </location>
</feature>
<dbReference type="Proteomes" id="UP001310594">
    <property type="component" value="Unassembled WGS sequence"/>
</dbReference>
<feature type="region of interest" description="Disordered" evidence="1">
    <location>
        <begin position="1"/>
        <end position="305"/>
    </location>
</feature>
<feature type="compositionally biased region" description="Low complexity" evidence="1">
    <location>
        <begin position="264"/>
        <end position="277"/>
    </location>
</feature>
<proteinExistence type="predicted"/>
<evidence type="ECO:0000313" key="2">
    <source>
        <dbReference type="EMBL" id="KAK5690633.1"/>
    </source>
</evidence>
<reference evidence="2" key="1">
    <citation type="submission" date="2023-08" db="EMBL/GenBank/DDBJ databases">
        <title>Black Yeasts Isolated from many extreme environments.</title>
        <authorList>
            <person name="Coleine C."/>
            <person name="Stajich J.E."/>
            <person name="Selbmann L."/>
        </authorList>
    </citation>
    <scope>NUCLEOTIDE SEQUENCE</scope>
    <source>
        <strain evidence="2">CCFEE 5810</strain>
    </source>
</reference>
<dbReference type="EMBL" id="JAVRQU010000024">
    <property type="protein sequence ID" value="KAK5690633.1"/>
    <property type="molecule type" value="Genomic_DNA"/>
</dbReference>
<evidence type="ECO:0000256" key="1">
    <source>
        <dbReference type="SAM" id="MobiDB-lite"/>
    </source>
</evidence>
<name>A0AAN7ZVA3_9PEZI</name>
<feature type="compositionally biased region" description="Basic and acidic residues" evidence="1">
    <location>
        <begin position="111"/>
        <end position="120"/>
    </location>
</feature>
<sequence>MTGTKNVNNKRKRAIPTAEDQDDGQQNDASGSDEHAPKLQKTKPKRNASGTKKTQQAPTQPKHPEVDTAVPSPEPGPRRSSRITDEYATAKGGTAIARSSGPKSLASAAKPRSDRPEAKKSTSSSSAQAAPRSEESVASSDDGVMIVLHKSSPTPEEPYAGESDGDAVNTNEIDDDSDTIVVAVRPRNSAKNVQNSSVSPGTFERREAQTSSLADGTTQQVEDPAESKYRNMRRNHESGLSSFKKWQGGGSYRADARTTTSLMTVPSTSTVQSSSGVAAESATVEQRAQLPRRSSRFRPVRATAG</sequence>
<protein>
    <submittedName>
        <fullName evidence="2">Uncharacterized protein</fullName>
    </submittedName>
</protein>
<feature type="compositionally biased region" description="Low complexity" evidence="1">
    <location>
        <begin position="121"/>
        <end position="131"/>
    </location>
</feature>
<feature type="compositionally biased region" description="Basic and acidic residues" evidence="1">
    <location>
        <begin position="225"/>
        <end position="237"/>
    </location>
</feature>
<organism evidence="2 3">
    <name type="scientific">Elasticomyces elasticus</name>
    <dbReference type="NCBI Taxonomy" id="574655"/>
    <lineage>
        <taxon>Eukaryota</taxon>
        <taxon>Fungi</taxon>
        <taxon>Dikarya</taxon>
        <taxon>Ascomycota</taxon>
        <taxon>Pezizomycotina</taxon>
        <taxon>Dothideomycetes</taxon>
        <taxon>Dothideomycetidae</taxon>
        <taxon>Mycosphaerellales</taxon>
        <taxon>Teratosphaeriaceae</taxon>
        <taxon>Elasticomyces</taxon>
    </lineage>
</organism>
<dbReference type="AlphaFoldDB" id="A0AAN7ZVA3"/>
<feature type="compositionally biased region" description="Polar residues" evidence="1">
    <location>
        <begin position="189"/>
        <end position="200"/>
    </location>
</feature>